<dbReference type="Proteomes" id="UP000000763">
    <property type="component" value="Chromosome 10"/>
</dbReference>
<feature type="compositionally biased region" description="Basic and acidic residues" evidence="1">
    <location>
        <begin position="218"/>
        <end position="233"/>
    </location>
</feature>
<reference evidence="3" key="2">
    <citation type="journal article" date="2008" name="Nucleic Acids Res.">
        <title>The rice annotation project database (RAP-DB): 2008 update.</title>
        <authorList>
            <consortium name="The rice annotation project (RAP)"/>
        </authorList>
    </citation>
    <scope>GENOME REANNOTATION</scope>
    <source>
        <strain evidence="3">cv. Nipponbare</strain>
    </source>
</reference>
<feature type="compositionally biased region" description="Basic and acidic residues" evidence="1">
    <location>
        <begin position="68"/>
        <end position="78"/>
    </location>
</feature>
<gene>
    <name evidence="2" type="ordered locus">Os10g0102800</name>
</gene>
<reference evidence="2 3" key="1">
    <citation type="journal article" date="2005" name="Nature">
        <title>The map-based sequence of the rice genome.</title>
        <authorList>
            <consortium name="International rice genome sequencing project (IRGSP)"/>
            <person name="Matsumoto T."/>
            <person name="Wu J."/>
            <person name="Kanamori H."/>
            <person name="Katayose Y."/>
            <person name="Fujisawa M."/>
            <person name="Namiki N."/>
            <person name="Mizuno H."/>
            <person name="Yamamoto K."/>
            <person name="Antonio B.A."/>
            <person name="Baba T."/>
            <person name="Sakata K."/>
            <person name="Nagamura Y."/>
            <person name="Aoki H."/>
            <person name="Arikawa K."/>
            <person name="Arita K."/>
            <person name="Bito T."/>
            <person name="Chiden Y."/>
            <person name="Fujitsuka N."/>
            <person name="Fukunaka R."/>
            <person name="Hamada M."/>
            <person name="Harada C."/>
            <person name="Hayashi A."/>
            <person name="Hijishita S."/>
            <person name="Honda M."/>
            <person name="Hosokawa S."/>
            <person name="Ichikawa Y."/>
            <person name="Idonuma A."/>
            <person name="Iijima M."/>
            <person name="Ikeda M."/>
            <person name="Ikeno M."/>
            <person name="Ito K."/>
            <person name="Ito S."/>
            <person name="Ito T."/>
            <person name="Ito Y."/>
            <person name="Ito Y."/>
            <person name="Iwabuchi A."/>
            <person name="Kamiya K."/>
            <person name="Karasawa W."/>
            <person name="Kurita K."/>
            <person name="Katagiri S."/>
            <person name="Kikuta A."/>
            <person name="Kobayashi H."/>
            <person name="Kobayashi N."/>
            <person name="Machita K."/>
            <person name="Maehara T."/>
            <person name="Masukawa M."/>
            <person name="Mizubayashi T."/>
            <person name="Mukai Y."/>
            <person name="Nagasaki H."/>
            <person name="Nagata Y."/>
            <person name="Naito S."/>
            <person name="Nakashima M."/>
            <person name="Nakama Y."/>
            <person name="Nakamichi Y."/>
            <person name="Nakamura M."/>
            <person name="Meguro A."/>
            <person name="Negishi M."/>
            <person name="Ohta I."/>
            <person name="Ohta T."/>
            <person name="Okamoto M."/>
            <person name="Ono N."/>
            <person name="Saji S."/>
            <person name="Sakaguchi M."/>
            <person name="Sakai K."/>
            <person name="Shibata M."/>
            <person name="Shimokawa T."/>
            <person name="Song J."/>
            <person name="Takazaki Y."/>
            <person name="Terasawa K."/>
            <person name="Tsugane M."/>
            <person name="Tsuji K."/>
            <person name="Ueda S."/>
            <person name="Waki K."/>
            <person name="Yamagata H."/>
            <person name="Yamamoto M."/>
            <person name="Yamamoto S."/>
            <person name="Yamane H."/>
            <person name="Yoshiki S."/>
            <person name="Yoshihara R."/>
            <person name="Yukawa K."/>
            <person name="Zhong H."/>
            <person name="Yano M."/>
            <person name="Yuan Q."/>
            <person name="Ouyang S."/>
            <person name="Liu J."/>
            <person name="Jones K.M."/>
            <person name="Gansberger K."/>
            <person name="Moffat K."/>
            <person name="Hill J."/>
            <person name="Bera J."/>
            <person name="Fadrosh D."/>
            <person name="Jin S."/>
            <person name="Johri S."/>
            <person name="Kim M."/>
            <person name="Overton L."/>
            <person name="Reardon M."/>
            <person name="Tsitrin T."/>
            <person name="Vuong H."/>
            <person name="Weaver B."/>
            <person name="Ciecko A."/>
            <person name="Tallon L."/>
            <person name="Jackson J."/>
            <person name="Pai G."/>
            <person name="Aken S.V."/>
            <person name="Utterback T."/>
            <person name="Reidmuller S."/>
            <person name="Feldblyum T."/>
            <person name="Hsiao J."/>
            <person name="Zismann V."/>
            <person name="Iobst S."/>
            <person name="de Vazeille A.R."/>
            <person name="Buell C.R."/>
            <person name="Ying K."/>
            <person name="Li Y."/>
            <person name="Lu T."/>
            <person name="Huang Y."/>
            <person name="Zhao Q."/>
            <person name="Feng Q."/>
            <person name="Zhang L."/>
            <person name="Zhu J."/>
            <person name="Weng Q."/>
            <person name="Mu J."/>
            <person name="Lu Y."/>
            <person name="Fan D."/>
            <person name="Liu Y."/>
            <person name="Guan J."/>
            <person name="Zhang Y."/>
            <person name="Yu S."/>
            <person name="Liu X."/>
            <person name="Zhang Y."/>
            <person name="Hong G."/>
            <person name="Han B."/>
            <person name="Choisne N."/>
            <person name="Demange N."/>
            <person name="Orjeda G."/>
            <person name="Samain S."/>
            <person name="Cattolico L."/>
            <person name="Pelletier E."/>
            <person name="Couloux A."/>
            <person name="Segurens B."/>
            <person name="Wincker P."/>
            <person name="D'Hont A."/>
            <person name="Scarpelli C."/>
            <person name="Weissenbach J."/>
            <person name="Salanoubat M."/>
            <person name="Quetier F."/>
            <person name="Yu Y."/>
            <person name="Kim H.R."/>
            <person name="Rambo T."/>
            <person name="Currie J."/>
            <person name="Collura K."/>
            <person name="Luo M."/>
            <person name="Yang T."/>
            <person name="Ammiraju J.S.S."/>
            <person name="Engler F."/>
            <person name="Soderlund C."/>
            <person name="Wing R.A."/>
            <person name="Palmer L.E."/>
            <person name="de la Bastide M."/>
            <person name="Spiegel L."/>
            <person name="Nascimento L."/>
            <person name="Zutavern T."/>
            <person name="O'Shaughnessy A."/>
            <person name="Dike S."/>
            <person name="Dedhia N."/>
            <person name="Preston R."/>
            <person name="Balija V."/>
            <person name="McCombie W.R."/>
            <person name="Chow T."/>
            <person name="Chen H."/>
            <person name="Chung M."/>
            <person name="Chen C."/>
            <person name="Shaw J."/>
            <person name="Wu H."/>
            <person name="Hsiao K."/>
            <person name="Chao Y."/>
            <person name="Chu M."/>
            <person name="Cheng C."/>
            <person name="Hour A."/>
            <person name="Lee P."/>
            <person name="Lin S."/>
            <person name="Lin Y."/>
            <person name="Liou J."/>
            <person name="Liu S."/>
            <person name="Hsing Y."/>
            <person name="Raghuvanshi S."/>
            <person name="Mohanty A."/>
            <person name="Bharti A.K."/>
            <person name="Gaur A."/>
            <person name="Gupta V."/>
            <person name="Kumar D."/>
            <person name="Ravi V."/>
            <person name="Vij S."/>
            <person name="Kapur A."/>
            <person name="Khurana P."/>
            <person name="Khurana P."/>
            <person name="Khurana J.P."/>
            <person name="Tyagi A.K."/>
            <person name="Gaikwad K."/>
            <person name="Singh A."/>
            <person name="Dalal V."/>
            <person name="Srivastava S."/>
            <person name="Dixit A."/>
            <person name="Pal A.K."/>
            <person name="Ghazi I.A."/>
            <person name="Yadav M."/>
            <person name="Pandit A."/>
            <person name="Bhargava A."/>
            <person name="Sureshbabu K."/>
            <person name="Batra K."/>
            <person name="Sharma T.R."/>
            <person name="Mohapatra T."/>
            <person name="Singh N.K."/>
            <person name="Messing J."/>
            <person name="Nelson A.B."/>
            <person name="Fuks G."/>
            <person name="Kavchok S."/>
            <person name="Keizer G."/>
            <person name="Linton E."/>
            <person name="Llaca V."/>
            <person name="Song R."/>
            <person name="Tanyolac B."/>
            <person name="Young S."/>
            <person name="Ho-Il K."/>
            <person name="Hahn J.H."/>
            <person name="Sangsakoo G."/>
            <person name="Vanavichit A."/>
            <person name="de Mattos Luiz.A.T."/>
            <person name="Zimmer P.D."/>
            <person name="Malone G."/>
            <person name="Dellagostin O."/>
            <person name="de Oliveira A.C."/>
            <person name="Bevan M."/>
            <person name="Bancroft I."/>
            <person name="Minx P."/>
            <person name="Cordum H."/>
            <person name="Wilson R."/>
            <person name="Cheng Z."/>
            <person name="Jin W."/>
            <person name="Jiang J."/>
            <person name="Leong S.A."/>
            <person name="Iwama H."/>
            <person name="Gojobori T."/>
            <person name="Itoh T."/>
            <person name="Niimura Y."/>
            <person name="Fujii Y."/>
            <person name="Habara T."/>
            <person name="Sakai H."/>
            <person name="Sato Y."/>
            <person name="Wilson G."/>
            <person name="Kumar K."/>
            <person name="McCouch S."/>
            <person name="Juretic N."/>
            <person name="Hoen D."/>
            <person name="Wright S."/>
            <person name="Bruskiewich R."/>
            <person name="Bureau T."/>
            <person name="Miyao A."/>
            <person name="Hirochika H."/>
            <person name="Nishikawa T."/>
            <person name="Kadowaki K."/>
            <person name="Sugiura M."/>
            <person name="Burr B."/>
            <person name="Sasaki T."/>
        </authorList>
    </citation>
    <scope>NUCLEOTIDE SEQUENCE [LARGE SCALE GENOMIC DNA]</scope>
    <source>
        <strain evidence="3">cv. Nipponbare</strain>
    </source>
</reference>
<dbReference type="AlphaFoldDB" id="C7J7L4"/>
<feature type="region of interest" description="Disordered" evidence="1">
    <location>
        <begin position="68"/>
        <end position="244"/>
    </location>
</feature>
<evidence type="ECO:0000313" key="3">
    <source>
        <dbReference type="Proteomes" id="UP000000763"/>
    </source>
</evidence>
<accession>C7J7L4</accession>
<dbReference type="EMBL" id="AP008216">
    <property type="protein sequence ID" value="BAH94729.1"/>
    <property type="molecule type" value="Genomic_DNA"/>
</dbReference>
<evidence type="ECO:0000256" key="1">
    <source>
        <dbReference type="SAM" id="MobiDB-lite"/>
    </source>
</evidence>
<feature type="region of interest" description="Disordered" evidence="1">
    <location>
        <begin position="31"/>
        <end position="51"/>
    </location>
</feature>
<feature type="compositionally biased region" description="Basic residues" evidence="1">
    <location>
        <begin position="93"/>
        <end position="112"/>
    </location>
</feature>
<protein>
    <submittedName>
        <fullName evidence="2">Os10g0102800 protein</fullName>
    </submittedName>
</protein>
<organism evidence="2 3">
    <name type="scientific">Oryza sativa subsp. japonica</name>
    <name type="common">Rice</name>
    <dbReference type="NCBI Taxonomy" id="39947"/>
    <lineage>
        <taxon>Eukaryota</taxon>
        <taxon>Viridiplantae</taxon>
        <taxon>Streptophyta</taxon>
        <taxon>Embryophyta</taxon>
        <taxon>Tracheophyta</taxon>
        <taxon>Spermatophyta</taxon>
        <taxon>Magnoliopsida</taxon>
        <taxon>Liliopsida</taxon>
        <taxon>Poales</taxon>
        <taxon>Poaceae</taxon>
        <taxon>BOP clade</taxon>
        <taxon>Oryzoideae</taxon>
        <taxon>Oryzeae</taxon>
        <taxon>Oryzinae</taxon>
        <taxon>Oryza</taxon>
        <taxon>Oryza sativa</taxon>
    </lineage>
</organism>
<sequence length="244" mass="27832">MSFPSPMTQIWRGAATAAPGAAPTTQIWRGHRGQSRQRCRDHQHQIPSSHNRRHLHLLIHPIAIKVGRRGEEERRRGQGDCAVHCLSTAPPLRPRRRHPPRLPSRPRRRRPPRLPSQQPTRSVAPFDLADTVHRASPPSADAVRLATAPTSSTPSATPPLRPRRRRPRRLPSERRRRPPRHCSDHADAVRRATARTAPPPRGFHRLCHCPRYPLSGKYGEKSQRERGRERGTETDSWAPLSDYE</sequence>
<feature type="compositionally biased region" description="Basic residues" evidence="1">
    <location>
        <begin position="161"/>
        <end position="180"/>
    </location>
</feature>
<feature type="compositionally biased region" description="Low complexity" evidence="1">
    <location>
        <begin position="144"/>
        <end position="155"/>
    </location>
</feature>
<dbReference type="KEGG" id="dosa:Os10g0102800"/>
<feature type="compositionally biased region" description="Basic and acidic residues" evidence="1">
    <location>
        <begin position="181"/>
        <end position="190"/>
    </location>
</feature>
<proteinExistence type="predicted"/>
<evidence type="ECO:0000313" key="2">
    <source>
        <dbReference type="EMBL" id="BAH94729.1"/>
    </source>
</evidence>
<name>C7J7L4_ORYSJ</name>